<gene>
    <name evidence="1" type="ORF">E2C01_084138</name>
</gene>
<organism evidence="1 2">
    <name type="scientific">Portunus trituberculatus</name>
    <name type="common">Swimming crab</name>
    <name type="synonym">Neptunus trituberculatus</name>
    <dbReference type="NCBI Taxonomy" id="210409"/>
    <lineage>
        <taxon>Eukaryota</taxon>
        <taxon>Metazoa</taxon>
        <taxon>Ecdysozoa</taxon>
        <taxon>Arthropoda</taxon>
        <taxon>Crustacea</taxon>
        <taxon>Multicrustacea</taxon>
        <taxon>Malacostraca</taxon>
        <taxon>Eumalacostraca</taxon>
        <taxon>Eucarida</taxon>
        <taxon>Decapoda</taxon>
        <taxon>Pleocyemata</taxon>
        <taxon>Brachyura</taxon>
        <taxon>Eubrachyura</taxon>
        <taxon>Portunoidea</taxon>
        <taxon>Portunidae</taxon>
        <taxon>Portuninae</taxon>
        <taxon>Portunus</taxon>
    </lineage>
</organism>
<evidence type="ECO:0000313" key="1">
    <source>
        <dbReference type="EMBL" id="MPC89202.1"/>
    </source>
</evidence>
<dbReference type="AlphaFoldDB" id="A0A5B7IZ50"/>
<dbReference type="EMBL" id="VSRR010080221">
    <property type="protein sequence ID" value="MPC89202.1"/>
    <property type="molecule type" value="Genomic_DNA"/>
</dbReference>
<accession>A0A5B7IZ50</accession>
<sequence length="28" mass="3511">MLLGYFKTLWLRLDHFIDISKARWRSED</sequence>
<reference evidence="1 2" key="1">
    <citation type="submission" date="2019-05" db="EMBL/GenBank/DDBJ databases">
        <title>Another draft genome of Portunus trituberculatus and its Hox gene families provides insights of decapod evolution.</title>
        <authorList>
            <person name="Jeong J.-H."/>
            <person name="Song I."/>
            <person name="Kim S."/>
            <person name="Choi T."/>
            <person name="Kim D."/>
            <person name="Ryu S."/>
            <person name="Kim W."/>
        </authorList>
    </citation>
    <scope>NUCLEOTIDE SEQUENCE [LARGE SCALE GENOMIC DNA]</scope>
    <source>
        <tissue evidence="1">Muscle</tissue>
    </source>
</reference>
<dbReference type="Proteomes" id="UP000324222">
    <property type="component" value="Unassembled WGS sequence"/>
</dbReference>
<protein>
    <submittedName>
        <fullName evidence="1">Uncharacterized protein</fullName>
    </submittedName>
</protein>
<evidence type="ECO:0000313" key="2">
    <source>
        <dbReference type="Proteomes" id="UP000324222"/>
    </source>
</evidence>
<comment type="caution">
    <text evidence="1">The sequence shown here is derived from an EMBL/GenBank/DDBJ whole genome shotgun (WGS) entry which is preliminary data.</text>
</comment>
<keyword evidence="2" id="KW-1185">Reference proteome</keyword>
<proteinExistence type="predicted"/>
<name>A0A5B7IZ50_PORTR</name>